<dbReference type="OrthoDB" id="9843050at2"/>
<dbReference type="PROSITE" id="PS51257">
    <property type="entry name" value="PROKAR_LIPOPROTEIN"/>
    <property type="match status" value="1"/>
</dbReference>
<reference evidence="2 3" key="1">
    <citation type="submission" date="2018-06" db="EMBL/GenBank/DDBJ databases">
        <authorList>
            <consortium name="Pathogen Informatics"/>
            <person name="Doyle S."/>
        </authorList>
    </citation>
    <scope>NUCLEOTIDE SEQUENCE [LARGE SCALE GENOMIC DNA]</scope>
    <source>
        <strain evidence="2 3">NCTC12872</strain>
    </source>
</reference>
<feature type="region of interest" description="Disordered" evidence="1">
    <location>
        <begin position="169"/>
        <end position="196"/>
    </location>
</feature>
<evidence type="ECO:0000313" key="2">
    <source>
        <dbReference type="EMBL" id="SUB58135.1"/>
    </source>
</evidence>
<feature type="compositionally biased region" description="Polar residues" evidence="1">
    <location>
        <begin position="66"/>
        <end position="75"/>
    </location>
</feature>
<dbReference type="Proteomes" id="UP000255417">
    <property type="component" value="Unassembled WGS sequence"/>
</dbReference>
<keyword evidence="3" id="KW-1185">Reference proteome</keyword>
<feature type="region of interest" description="Disordered" evidence="1">
    <location>
        <begin position="54"/>
        <end position="100"/>
    </location>
</feature>
<feature type="compositionally biased region" description="Basic and acidic residues" evidence="1">
    <location>
        <begin position="181"/>
        <end position="196"/>
    </location>
</feature>
<protein>
    <recommendedName>
        <fullName evidence="4">Lipoprotein</fullName>
    </recommendedName>
</protein>
<proteinExistence type="predicted"/>
<dbReference type="EMBL" id="UGTA01000001">
    <property type="protein sequence ID" value="SUB58135.1"/>
    <property type="molecule type" value="Genomic_DNA"/>
</dbReference>
<name>A0A379C8Q7_9PAST</name>
<sequence length="196" mass="22113">MNKYSLTLLLSTVIAVTACNEEQKITKTEQPKIEQANAEQTQKKSQIILEKQSVNSDQEFAKNEEVTSLPQSSSALPEKPSESETNNKEKEYDQKVEDAKQATLNAANKLADVMGTKMEQVTEQLADTINQIDVNKATEQLADKINGIDINKVTEPLKKQIDKFGQFMEKLEESTEQPQQEDSKQQPKTKFEEGYL</sequence>
<gene>
    <name evidence="2" type="ORF">NCTC12872_00085</name>
</gene>
<dbReference type="RefSeq" id="WP_115314632.1">
    <property type="nucleotide sequence ID" value="NZ_LWIF01000001.1"/>
</dbReference>
<evidence type="ECO:0000256" key="1">
    <source>
        <dbReference type="SAM" id="MobiDB-lite"/>
    </source>
</evidence>
<feature type="compositionally biased region" description="Basic and acidic residues" evidence="1">
    <location>
        <begin position="79"/>
        <end position="100"/>
    </location>
</feature>
<evidence type="ECO:0000313" key="3">
    <source>
        <dbReference type="Proteomes" id="UP000255417"/>
    </source>
</evidence>
<dbReference type="AlphaFoldDB" id="A0A379C8Q7"/>
<evidence type="ECO:0008006" key="4">
    <source>
        <dbReference type="Google" id="ProtNLM"/>
    </source>
</evidence>
<organism evidence="2 3">
    <name type="scientific">Phocoenobacter uteri</name>
    <dbReference type="NCBI Taxonomy" id="146806"/>
    <lineage>
        <taxon>Bacteria</taxon>
        <taxon>Pseudomonadati</taxon>
        <taxon>Pseudomonadota</taxon>
        <taxon>Gammaproteobacteria</taxon>
        <taxon>Pasteurellales</taxon>
        <taxon>Pasteurellaceae</taxon>
        <taxon>Phocoenobacter</taxon>
    </lineage>
</organism>
<accession>A0A379C8Q7</accession>